<sequence length="4545" mass="460640">MAQENNVLGTVDVVAQGSGAQLAHYSQGSRVITLTQSSVVKIHGNPDLVASYERQGDDLIVHMKDGSTVRYQRFFFLDQNGEHSELIFVDDNEAYRAIFPLADLPGPATAEAISPTYAAVTGSLFEGSDLSAGALAGILAALAVGAGVAIAAGTGGGGGGGHSSNNDGGGVAEPKAPTVKITALGGDDKLNQADVQVSQLITGTTTNVEAGQTVTVTLNGKTYTTQVAADGSWQVSVPAADLQNLAQGTGTIQVSVSNQAGQTGQDSHAITVDTVPPTVTISAFAGDNILDSAERSAFQIISGTAVGAEGRTVTITLGSKTYTAVVDAEGHWTTSVSSVDLQGLADGNYTLSAKVSDVAGNSATANESITVVSTEPAISINTFAGDDIINSAESKTGQVLSGDTVNVESGSAVRITISNDNPLTRIPGGSNSQTFLAEVDLDGTWHIVIPPGSLEQLFNGPHTITAVVTNGAGQTAESTHTITVDTSLSGIAIDIVSSDDYLSATEATQVLAINGVTSGVPAGTHVTVMLNGKSYDAVVDVAGNWSVGVPPADLKLLADGVITVTATVVSSGNTYTADHPFTVLTHQSPQPTLNSPFGDGILNLAESGVNQIISGTTGITGAGQSVVVTLGGVSYVAFVNAAGQWSVLIPAKDLQALSDGNASLSVKVTDVAGNPGELNGSVVVDTTAPTLAVKAFAGDNILTASEETGGQILSGSASIADHGKTVMITLNGVSYQATVGIDGSWSVNIPATDLQKLSDGSHTINVSLTDAAGNTTQTTLPFDVKNSLPTLAIHTFAGDDILNNVEAKVNQTLSGTTTNAETGSLITVVLNGQVYTTHVLADGSWSIILPAAELSVLSQGNTTIQVSVTDLAGQTVQSSHDFTVVNGVSGIAINTVAGDDYLNQTEAQSPVMISGSTSQVNVGQPVTITLNGKEYIALVLPDGSWQAEISPQDLSALQDGTATITVSVIDQHGNTLSSSHDFNVLTHTLPDPSINTPFGDNVLNALETQSAQLLSGTTGISGAGQTVVVHFNNVDYNAIVDVNGNWSLSLSPSQLQQISEGPLQFGVTVTDIAGNQSEVVATTSIDTLAPVLTVNPFTGDDRINIAEAQIDQTLSGTAIGAEAGQTVDITLNGKHYSAIVDASGNWSVNIPGADLQALPDGNLTIQLSVADKAGNQTTSQHDILSSGNPLYPPVISIDSFASNDVLDGAEQQTDQWVRGVAYYVETGQTVTLTFDGKTYQGVVDATGHWAIKVPSADLALLSDGSYTLQASVSDLSGNIGIDSHNIIVNTQLGSLAVNAITGDDLVNLSEAELGLTISGTSVGVPAGTNNLTIMLNGKTYVTSVLANGTWSYHIPAVDAQAIADGGASVVVSALNDAGNPVSSTHDFTVITHALPDVTMNTPFGDGVLNLQEANSVQTLSGSTGVLGNGQSVTVNIGGQDYIGTVDSQGNWSVTLPAGSLALVDNGQLPITVTVNDITGNSDTLVSNVQVDKAPPSLIVNDISGDNTINAAEALAPIEVSGTASLDVVGQTVSITLPNGMTYTGVVGVGGIWSITIPAGDLSNIPDGQLVLTASISDPAGNTTTLDVPVQLNASAANQPTIHVNITSGDDYINAAESQLALVISGTTTHVAANQQVTITLNGKTYQADVLADGSWSYNVPAEDVQQLPDGKLTINATVNDTSGNVAQGSRDVTVITDAENLPQIQVNVVADDDVINAQEAQSTVTISGTTQNVTEGQTVTVTLHNVTYTAIVDASGNWSVDVPADQIQDLPQGAQNITVQVSDVAENSVSTTHGISVDTLPPLLEVDVVADNNILNFVEASLGQILSGMTEPGLTVHISINGAEVAQVTADGTGHWQLEISGTDLLSLPQGANSIELSVTDASGNTSTLPIELLVGTSNLPTLTLDQPFTDGLLNIAEATAGGTLTGLATNLPANTAVNVMIGNQSFTGTVDADGHWSVSIPENVLLSLADGTTSISVTASDSFGNEASANGSLVALVNLSPIAEITTPLFIDNILNLAEATSGQILTGNSGLVGAGQTVLITLDGQTYTGTVDNLGNWSVPLPPAVLLALADSSHSVSVTLSDAAGNTTVSAPVNFSADTHNLPSLHIDVISEDNYINANEAQAKLVISGTTTFVEANQQVTILLNGKTYTATVQADGRWSYEVPAEDVLLLPDGPLNINASVTDTGGNPAQDVHVVTVIATAANLPQIFINAVAENDIINQLESQSSVTISGFTHNVSEGQIITITLNGIPYPIAVDALGHWSVNVSATDVQNLPQGSQNISVQVSDIAGNDITVLHAIQVDTLPPLLSVSDITLDNVLNLAAALAGQVLSGTTDAGLTVNITINGVTTQVTADGSGHWQLSLSAAELLALPQGDVSVGLSVTDSAGNTTTTALDLTIATGNLPTLTLDQPFTDGLLNIAEATAGGSLSGLATNLAANTPISVTIGNQQFSGIVTADGHWSVNIPAGALLLLADGLTSISVTAADSFGNPASANGSLTALVHLQPTASLSVPLFIDNVLNLAEATVGQVLTGTSGLVGGGQSVFITLDGQQYPGLVDALGNWTVLLPPATLLALADSGHTISVTLTDAAGNTTTSTGVNFTSVIHTLPAPTLDLPFTDGILNFSEASSGGELTGSTHITGAGQTVTISINGVLLTADVDNNGNWSLPLDSATLLGLPDGTWPITITATDSAGNTVNVIQSVDVLTHTLPNATINTPFVDGLLSIAEANAVGGQVISGNTGITGAGQTVVVTIDGVPQTVVVLPTGQWSVALDSTALNTLGGGSHDIHVSVTDSAGNNSQQDLSFNSLLTAPTPVINLPFGDGILNLSEAGQIAIVTGITGIVGGGQGVTLKVDLNGITYPATVDVNGNWSVSIPANALSALGNGTHSLSVTATDAAGNSTTVSQSFSTQFTLPQPTLATPFDDSYLNISEASSGQTITGLLNVVGDPTKATVTVTVGGVPHTATVYANGTWSLDLSSSDLITLGSGDKAIVVSVTDEALNTNSTTSYAHFSLTPPTITVNPFAGDNTLNYAESQQTQILSGMTTNVEFGQTVTIMIGGKSFTTTVGLDGSWSLAIAPVDLATLTSGTINVSVEDIAGNSAAAPSVNLTVNNAVPTPFLTLDPVAVDNAFNLTESLQPSVTISGTAALSMIGETVTLTLGGLIIPPTIIGLDGRWSITIPGGIALLPDGVYTLTATATSLLVETASTSTSILVDRIPPTLTVGTFAGNDVLNGTEAASAQILSGTGSEIGSSVTITLNGHTYHAVIQANGSWSVPISSADLSSLPQGTQNIVVTLVDKAGNVTTVPHPITVDTVAPLLSVDVLGVGDVLTAAEILLGLPLGGKGNPGDTVTVKLGPLTLTALVDGNGDWNVNFPTLQLQTLVDGPQVINVSVGDAAGNVTSVNIGLDVALNSSLGAGVDDVFGSDGILNLVESLLTQTLTGTATGDYNGAVVSVTLLGQTFTANVGNNGKWSINLTPDLWQGLTANTLDLDFSITDANGNVVNQIVHTKLALTDLPIINSIVAFEDNFLNQLEAGASQLISGTIGNMAPGTTVSVTLGTKTYTNVTVDANGSWSVSIPPLDLAALQDGLTKVSVAVTDAGGNVVQQSIDLGVITHNLPVIHLNPLFGDGILSLNDLLGALSIGGTATGLAGQVIDINIAGVPTLNATVGSDGSWSVALTPSVIQILQGLGSGNITVSVTANDVAGNPATASAGLKLDLLAPVLDTISLFDNGLLNALDATTAQVISGTVVNAPEGSTVSVALGGKTFTALTLANGTFQITVQPSDLTQLPDGSLTANITITTPDGNTNTIGANLLIGLKNLPVVTLDSLFDGDGFLNQAESAVAQLISGKVTNLTSGTIQVNVGGNLLNATINPDGSWSTSVSGSILSLLPDGPLNISATVTDAVGNTNTASASLSTIIHNLPTISIGSIFGDGLLGVGDLLTSQLISGTVTNLTAGTQLTITLGGSTYQTTVDSNGKWSLSIAPLDLQGLLDGNLTVGVSAKDVAGNTASASAGLQVSIHALPTLTLDSIFSDGGLNANDILSAQVISGHSTNAAGSTVQVTLAGVTYSATVAADGSWALSVPSSALSGLADGNFNIGATLTNVLGNVASTSGVLDVITQTLPNITLGSIFGGDGFLNISEAGIIQTLGGTVTNAAGGSVTVTLGTTNYNATVNPNGTWSLNLPPSVLDALNDGTLHIGVTVTDKVGNSKTIDGGDIVVKLNPPLLSYNPLTTLNISNLLTKGLTIGGGSLNLLPNSEVKISLLNIASVTARTDANGNWSATLSLTLLQLLSLNLLTPILELSAQDQAGNIFEATLGLGTALTLPAPEPTLLAAPMMESLVLDTSMDSLNTTTNNSLSTSTSSLAPEDNTSSGTQTTSTSTTFTIGGVTIDLANGGHNSGESVQGSSGNDVIHLSSLGFTSIDGGTGIDTLILEGSNMNLDLTQLAGKIAGIEIFDLGSGGNNSITLNLQESLTVKDTAQDQLLIKGSAGDQVNLVHGQGDIWNVSGQSVVNGVIYDVYHNSSQGMNTLGDVLVQQGLHVNLV</sequence>
<protein>
    <recommendedName>
        <fullName evidence="6">Ig-like domain-containing protein</fullName>
    </recommendedName>
</protein>
<dbReference type="InterPro" id="IPR048051">
    <property type="entry name" value="BapA-like_prefix-like"/>
</dbReference>
<dbReference type="NCBIfam" id="NF033677">
    <property type="entry name" value="biofilm_BapA_N"/>
    <property type="match status" value="1"/>
</dbReference>
<dbReference type="Pfam" id="PF22783">
    <property type="entry name" value="BapA_N"/>
    <property type="match status" value="1"/>
</dbReference>
<feature type="domain" description="Bacterial Ig-like" evidence="2">
    <location>
        <begin position="1629"/>
        <end position="1694"/>
    </location>
</feature>
<feature type="region of interest" description="Disordered" evidence="1">
    <location>
        <begin position="4353"/>
        <end position="4381"/>
    </location>
</feature>
<dbReference type="InterPro" id="IPR044016">
    <property type="entry name" value="Big_13"/>
</dbReference>
<evidence type="ECO:0000313" key="4">
    <source>
        <dbReference type="EMBL" id="GKX62699.1"/>
    </source>
</evidence>
<evidence type="ECO:0000259" key="3">
    <source>
        <dbReference type="Pfam" id="PF22783"/>
    </source>
</evidence>
<dbReference type="NCBIfam" id="NF033510">
    <property type="entry name" value="Ca_tandemer"/>
    <property type="match status" value="40"/>
</dbReference>
<dbReference type="Gene3D" id="2.60.40.10">
    <property type="entry name" value="Immunoglobulins"/>
    <property type="match status" value="40"/>
</dbReference>
<dbReference type="RefSeq" id="WP_261821743.1">
    <property type="nucleotide sequence ID" value="NZ_BRLJ01000002.1"/>
</dbReference>
<accession>A0ABQ5LH38</accession>
<gene>
    <name evidence="4" type="ORF">SOASR032_12680</name>
</gene>
<dbReference type="InterPro" id="IPR013783">
    <property type="entry name" value="Ig-like_fold"/>
</dbReference>
<dbReference type="EMBL" id="BRLJ01000002">
    <property type="protein sequence ID" value="GKX62699.1"/>
    <property type="molecule type" value="Genomic_DNA"/>
</dbReference>
<dbReference type="InterPro" id="IPR049826">
    <property type="entry name" value="Ig-like_ice"/>
</dbReference>
<feature type="domain" description="Bacterial Ig-like" evidence="2">
    <location>
        <begin position="4153"/>
        <end position="4217"/>
    </location>
</feature>
<keyword evidence="5" id="KW-1185">Reference proteome</keyword>
<feature type="domain" description="Bacterial Ig-like" evidence="2">
    <location>
        <begin position="720"/>
        <end position="784"/>
    </location>
</feature>
<dbReference type="NCBIfam" id="NF012196">
    <property type="entry name" value="Ig_like_ice"/>
    <property type="match status" value="6"/>
</dbReference>
<organism evidence="4 5">
    <name type="scientific">Pragia fontium</name>
    <dbReference type="NCBI Taxonomy" id="82985"/>
    <lineage>
        <taxon>Bacteria</taxon>
        <taxon>Pseudomonadati</taxon>
        <taxon>Pseudomonadota</taxon>
        <taxon>Gammaproteobacteria</taxon>
        <taxon>Enterobacterales</taxon>
        <taxon>Budviciaceae</taxon>
        <taxon>Pragia</taxon>
    </lineage>
</organism>
<feature type="domain" description="Bacterial Ig-like" evidence="2">
    <location>
        <begin position="302"/>
        <end position="370"/>
    </location>
</feature>
<comment type="caution">
    <text evidence="4">The sequence shown here is derived from an EMBL/GenBank/DDBJ whole genome shotgun (WGS) entry which is preliminary data.</text>
</comment>
<evidence type="ECO:0000256" key="1">
    <source>
        <dbReference type="SAM" id="MobiDB-lite"/>
    </source>
</evidence>
<dbReference type="Pfam" id="PF19077">
    <property type="entry name" value="Big_13"/>
    <property type="match status" value="5"/>
</dbReference>
<evidence type="ECO:0000313" key="5">
    <source>
        <dbReference type="Proteomes" id="UP001059610"/>
    </source>
</evidence>
<reference evidence="4" key="1">
    <citation type="submission" date="2022-06" db="EMBL/GenBank/DDBJ databases">
        <title>Draft genome sequences of Pragia fontium str. JCM24417.</title>
        <authorList>
            <person name="Wakabayashi Y."/>
            <person name="Kojima K."/>
        </authorList>
    </citation>
    <scope>NUCLEOTIDE SEQUENCE</scope>
    <source>
        <strain evidence="4">JCM 24417</strain>
    </source>
</reference>
<name>A0ABQ5LH38_9GAMM</name>
<proteinExistence type="predicted"/>
<evidence type="ECO:0008006" key="6">
    <source>
        <dbReference type="Google" id="ProtNLM"/>
    </source>
</evidence>
<evidence type="ECO:0000259" key="2">
    <source>
        <dbReference type="Pfam" id="PF19077"/>
    </source>
</evidence>
<feature type="domain" description="Bacterial Ig-like" evidence="2">
    <location>
        <begin position="2850"/>
        <end position="2906"/>
    </location>
</feature>
<feature type="domain" description="Biofilm-associated protein BapA-like prefix-like" evidence="3">
    <location>
        <begin position="11"/>
        <end position="95"/>
    </location>
</feature>
<dbReference type="Proteomes" id="UP001059610">
    <property type="component" value="Unassembled WGS sequence"/>
</dbReference>